<evidence type="ECO:0000313" key="2">
    <source>
        <dbReference type="Proteomes" id="UP001177260"/>
    </source>
</evidence>
<dbReference type="Proteomes" id="UP001177260">
    <property type="component" value="Unassembled WGS sequence"/>
</dbReference>
<evidence type="ECO:0000313" key="1">
    <source>
        <dbReference type="EMBL" id="KAK1147338.1"/>
    </source>
</evidence>
<name>A0ACC3BAX6_9EURO</name>
<accession>A0ACC3BAX6</accession>
<proteinExistence type="predicted"/>
<reference evidence="1 2" key="1">
    <citation type="journal article" date="2023" name="ACS Omega">
        <title>Identification of the Neoaspergillic Acid Biosynthesis Gene Cluster by Establishing an In Vitro CRISPR-Ribonucleoprotein Genetic System in Aspergillus melleus.</title>
        <authorList>
            <person name="Yuan B."/>
            <person name="Grau M.F."/>
            <person name="Murata R.M."/>
            <person name="Torok T."/>
            <person name="Venkateswaran K."/>
            <person name="Stajich J.E."/>
            <person name="Wang C.C.C."/>
        </authorList>
    </citation>
    <scope>NUCLEOTIDE SEQUENCE [LARGE SCALE GENOMIC DNA]</scope>
    <source>
        <strain evidence="1 2">IMV 1140</strain>
    </source>
</reference>
<sequence>MGTSNANLDKFANFDVIQTTYKKVRDHEIRADFVIPKSKFTGKRPVIVRFHGGGLITGDSLMKEWFPTWLLELAAKHNAVIATPNHRLLPESSSTEICEDVEDYWTWLHSSTVADLLSSSVNPTELDFSRVITAGESAGGLLSIGLALSHPDEIRAATGSYPAIDMASVHFGGPSPPPLEPPLPATLVRDHESKIQPGDVVSTGLSLERFQLMIAAIHFGDLKGLYERGTEGQPRGRFYPIEKLDEPGVKLPRGGIAIMHGGQDTIVPVDGVEKFVQKARAVARGQTAEGKIILTVRGGMHGFDLEMPLNEQWLNDHLAVSVKAWLE</sequence>
<organism evidence="1 2">
    <name type="scientific">Aspergillus melleus</name>
    <dbReference type="NCBI Taxonomy" id="138277"/>
    <lineage>
        <taxon>Eukaryota</taxon>
        <taxon>Fungi</taxon>
        <taxon>Dikarya</taxon>
        <taxon>Ascomycota</taxon>
        <taxon>Pezizomycotina</taxon>
        <taxon>Eurotiomycetes</taxon>
        <taxon>Eurotiomycetidae</taxon>
        <taxon>Eurotiales</taxon>
        <taxon>Aspergillaceae</taxon>
        <taxon>Aspergillus</taxon>
        <taxon>Aspergillus subgen. Circumdati</taxon>
    </lineage>
</organism>
<keyword evidence="2" id="KW-1185">Reference proteome</keyword>
<protein>
    <submittedName>
        <fullName evidence="1">Uncharacterized protein</fullName>
    </submittedName>
</protein>
<comment type="caution">
    <text evidence="1">The sequence shown here is derived from an EMBL/GenBank/DDBJ whole genome shotgun (WGS) entry which is preliminary data.</text>
</comment>
<dbReference type="EMBL" id="JAOPJF010000012">
    <property type="protein sequence ID" value="KAK1147338.1"/>
    <property type="molecule type" value="Genomic_DNA"/>
</dbReference>
<gene>
    <name evidence="1" type="ORF">N8T08_001415</name>
</gene>